<sequence>MTYQYHDETIITELPEDTVFVFGSNLAGIHDTGAARIAAQHFAAVKGVGRGWAGQSFAIPTLNEHLQQMPLPQIEHYVNDFKIYTKNHPKMKYFVTALGCGSAGYKFSEIAPLFEGISNNVIFPQSFKPYLEPDRKRLFPTLTQEWVKAFIKNEVIFFDEYGYESYEEALNTTSLSPEQQQIALQILKEPMYPCDRYDRGREYEINDTLKHLSSLFNFDENDEKPMIFIGTIIALMELYEFDEDDFIHLWNGDIRIDHSVNR</sequence>
<reference evidence="1 2" key="1">
    <citation type="submission" date="2018-04" db="EMBL/GenBank/DDBJ databases">
        <title>Acinetobacter junii Genome sequencing and assembly.</title>
        <authorList>
            <person name="Su J."/>
            <person name="Rensing C."/>
            <person name="Mazhar H.S."/>
        </authorList>
    </citation>
    <scope>NUCLEOTIDE SEQUENCE [LARGE SCALE GENOMIC DNA]</scope>
    <source>
        <strain evidence="1 2">SC22</strain>
    </source>
</reference>
<evidence type="ECO:0000313" key="1">
    <source>
        <dbReference type="EMBL" id="RBA45389.1"/>
    </source>
</evidence>
<organism evidence="1 2">
    <name type="scientific">Acinetobacter junii</name>
    <dbReference type="NCBI Taxonomy" id="40215"/>
    <lineage>
        <taxon>Bacteria</taxon>
        <taxon>Pseudomonadati</taxon>
        <taxon>Pseudomonadota</taxon>
        <taxon>Gammaproteobacteria</taxon>
        <taxon>Moraxellales</taxon>
        <taxon>Moraxellaceae</taxon>
        <taxon>Acinetobacter</taxon>
    </lineage>
</organism>
<dbReference type="RefSeq" id="WP_087540049.1">
    <property type="nucleotide sequence ID" value="NZ_BKFG01000002.1"/>
</dbReference>
<dbReference type="AlphaFoldDB" id="A0A2R4UQU4"/>
<dbReference type="Proteomes" id="UP000253688">
    <property type="component" value="Unassembled WGS sequence"/>
</dbReference>
<dbReference type="STRING" id="40215.BVL33_07140"/>
<gene>
    <name evidence="1" type="ORF">DC346_11740</name>
</gene>
<comment type="caution">
    <text evidence="1">The sequence shown here is derived from an EMBL/GenBank/DDBJ whole genome shotgun (WGS) entry which is preliminary data.</text>
</comment>
<proteinExistence type="predicted"/>
<name>A0A2R4UQU4_ACIJU</name>
<protein>
    <submittedName>
        <fullName evidence="1">Uncharacterized protein</fullName>
    </submittedName>
</protein>
<evidence type="ECO:0000313" key="2">
    <source>
        <dbReference type="Proteomes" id="UP000253688"/>
    </source>
</evidence>
<accession>A0A2R4UQU4</accession>
<dbReference type="EMBL" id="QEWH01000069">
    <property type="protein sequence ID" value="RBA45389.1"/>
    <property type="molecule type" value="Genomic_DNA"/>
</dbReference>